<keyword evidence="6" id="KW-1185">Reference proteome</keyword>
<organism evidence="4 6">
    <name type="scientific">Megasphaera hutchinsoni</name>
    <dbReference type="NCBI Taxonomy" id="1588748"/>
    <lineage>
        <taxon>Bacteria</taxon>
        <taxon>Bacillati</taxon>
        <taxon>Bacillota</taxon>
        <taxon>Negativicutes</taxon>
        <taxon>Veillonellales</taxon>
        <taxon>Veillonellaceae</taxon>
        <taxon>Megasphaera</taxon>
    </lineage>
</organism>
<evidence type="ECO:0000313" key="6">
    <source>
        <dbReference type="Proteomes" id="UP000070160"/>
    </source>
</evidence>
<dbReference type="SUPFAM" id="SSF88659">
    <property type="entry name" value="Sigma3 and sigma4 domains of RNA polymerase sigma factors"/>
    <property type="match status" value="1"/>
</dbReference>
<dbReference type="RefSeq" id="WP_007391903.1">
    <property type="nucleotide sequence ID" value="NZ_KQ960952.1"/>
</dbReference>
<proteinExistence type="inferred from homology"/>
<sequence length="108" mass="12688">MVEDVIRRGRLLDLYGMLLTAKQQKCMCLYYEQDWSLSEISEALAISRQGVYDLVKRSVQILENYELHLGFLDKQDKIKRVREESLALLRQEKPDIKKVCQLLEAVDL</sequence>
<dbReference type="InterPro" id="IPR007394">
    <property type="entry name" value="UPF0122"/>
</dbReference>
<accession>A0A2J8B7K5</accession>
<reference evidence="5 7" key="3">
    <citation type="submission" date="2017-05" db="EMBL/GenBank/DDBJ databases">
        <authorList>
            <person name="Song R."/>
            <person name="Chenine A.L."/>
            <person name="Ruprecht R.M."/>
        </authorList>
    </citation>
    <scope>NUCLEOTIDE SEQUENCE [LARGE SCALE GENOMIC DNA]</scope>
    <source>
        <strain evidence="5 7">KA00229</strain>
    </source>
</reference>
<dbReference type="Gene3D" id="1.10.10.10">
    <property type="entry name" value="Winged helix-like DNA-binding domain superfamily/Winged helix DNA-binding domain"/>
    <property type="match status" value="1"/>
</dbReference>
<dbReference type="InterPro" id="IPR036388">
    <property type="entry name" value="WH-like_DNA-bd_sf"/>
</dbReference>
<evidence type="ECO:0000313" key="4">
    <source>
        <dbReference type="EMBL" id="KXB90855.1"/>
    </source>
</evidence>
<name>A0A134CF85_9FIRM</name>
<evidence type="ECO:0000256" key="1">
    <source>
        <dbReference type="ARBA" id="ARBA00008720"/>
    </source>
</evidence>
<dbReference type="HAMAP" id="MF_00245">
    <property type="entry name" value="UPF0122"/>
    <property type="match status" value="1"/>
</dbReference>
<dbReference type="AlphaFoldDB" id="A0A134CF85"/>
<gene>
    <name evidence="5" type="ORF">CAL30_06795</name>
    <name evidence="4" type="ORF">HMPREF3182_00936</name>
</gene>
<protein>
    <recommendedName>
        <fullName evidence="3">UPF0122 protein CAL30_06795</fullName>
    </recommendedName>
</protein>
<comment type="similarity">
    <text evidence="1 3">Belongs to the UPF0122 family.</text>
</comment>
<evidence type="ECO:0000313" key="7">
    <source>
        <dbReference type="Proteomes" id="UP000242958"/>
    </source>
</evidence>
<accession>A0A134CF85</accession>
<dbReference type="InterPro" id="IPR013324">
    <property type="entry name" value="RNA_pol_sigma_r3/r4-like"/>
</dbReference>
<dbReference type="NCBIfam" id="NF045758">
    <property type="entry name" value="YlxM"/>
    <property type="match status" value="1"/>
</dbReference>
<dbReference type="PATRIC" id="fig|1588748.3.peg.900"/>
<dbReference type="InterPro" id="IPR054831">
    <property type="entry name" value="UPF0122_fam_protein"/>
</dbReference>
<evidence type="ECO:0000256" key="2">
    <source>
        <dbReference type="ARBA" id="ARBA00024764"/>
    </source>
</evidence>
<dbReference type="PANTHER" id="PTHR40083">
    <property type="entry name" value="UPF0122 PROTEIN CBO2450/CLC_2298"/>
    <property type="match status" value="1"/>
</dbReference>
<evidence type="ECO:0000313" key="5">
    <source>
        <dbReference type="EMBL" id="PNH20748.1"/>
    </source>
</evidence>
<comment type="caution">
    <text evidence="4">The sequence shown here is derived from an EMBL/GenBank/DDBJ whole genome shotgun (WGS) entry which is preliminary data.</text>
</comment>
<dbReference type="Proteomes" id="UP000242958">
    <property type="component" value="Unassembled WGS sequence"/>
</dbReference>
<evidence type="ECO:0000256" key="3">
    <source>
        <dbReference type="HAMAP-Rule" id="MF_00245"/>
    </source>
</evidence>
<dbReference type="Pfam" id="PF04297">
    <property type="entry name" value="UPF0122"/>
    <property type="match status" value="1"/>
</dbReference>
<dbReference type="Proteomes" id="UP000070160">
    <property type="component" value="Unassembled WGS sequence"/>
</dbReference>
<dbReference type="EMBL" id="NFMF01000011">
    <property type="protein sequence ID" value="PNH20748.1"/>
    <property type="molecule type" value="Genomic_DNA"/>
</dbReference>
<dbReference type="PANTHER" id="PTHR40083:SF1">
    <property type="entry name" value="UPF0122 PROTEIN YLXM"/>
    <property type="match status" value="1"/>
</dbReference>
<reference evidence="4" key="1">
    <citation type="submission" date="2016-01" db="EMBL/GenBank/DDBJ databases">
        <authorList>
            <person name="Oliw E.H."/>
        </authorList>
    </citation>
    <scope>NUCLEOTIDE SEQUENCE [LARGE SCALE GENOMIC DNA]</scope>
    <source>
        <strain evidence="4">KA00182</strain>
    </source>
</reference>
<dbReference type="STRING" id="1588748.HMPREF3182_00936"/>
<dbReference type="EMBL" id="LSDT01000043">
    <property type="protein sequence ID" value="KXB90855.1"/>
    <property type="molecule type" value="Genomic_DNA"/>
</dbReference>
<comment type="function">
    <text evidence="2 3">Might take part in the signal recognition particle (SRP) pathway. This is inferred from the conservation of its genetic proximity to ftsY/ffh. May be a regulatory protein.</text>
</comment>
<reference evidence="6" key="2">
    <citation type="submission" date="2016-01" db="EMBL/GenBank/DDBJ databases">
        <authorList>
            <person name="Mitreva M."/>
            <person name="Pepin K.H."/>
            <person name="Mihindukulasuriya K.A."/>
            <person name="Fulton R."/>
            <person name="Fronick C."/>
            <person name="O'Laughlin M."/>
            <person name="Miner T."/>
            <person name="Herter B."/>
            <person name="Rosa B.A."/>
            <person name="Cordes M."/>
            <person name="Tomlinson C."/>
            <person name="Wollam A."/>
            <person name="Palsikar V.B."/>
            <person name="Mardis E.R."/>
            <person name="Wilson R.K."/>
        </authorList>
    </citation>
    <scope>NUCLEOTIDE SEQUENCE [LARGE SCALE GENOMIC DNA]</scope>
    <source>
        <strain evidence="6">KA00182</strain>
    </source>
</reference>